<dbReference type="Proteomes" id="UP000645517">
    <property type="component" value="Unassembled WGS sequence"/>
</dbReference>
<dbReference type="InterPro" id="IPR031965">
    <property type="entry name" value="CBM26"/>
</dbReference>
<evidence type="ECO:0000259" key="7">
    <source>
        <dbReference type="PROSITE" id="PS51166"/>
    </source>
</evidence>
<proteinExistence type="inferred from homology"/>
<reference evidence="9" key="1">
    <citation type="journal article" date="2019" name="Int. J. Syst. Evol. Microbiol.">
        <title>The Global Catalogue of Microorganisms (GCM) 10K type strain sequencing project: providing services to taxonomists for standard genome sequencing and annotation.</title>
        <authorList>
            <consortium name="The Broad Institute Genomics Platform"/>
            <consortium name="The Broad Institute Genome Sequencing Center for Infectious Disease"/>
            <person name="Wu L."/>
            <person name="Ma J."/>
        </authorList>
    </citation>
    <scope>NUCLEOTIDE SEQUENCE [LARGE SCALE GENOMIC DNA]</scope>
    <source>
        <strain evidence="9">JCM 16918</strain>
    </source>
</reference>
<gene>
    <name evidence="8" type="ORF">GCM10010842_40450</name>
</gene>
<comment type="similarity">
    <text evidence="2">Belongs to the glycosyl hydrolase 13 family.</text>
</comment>
<dbReference type="Pfam" id="PF16738">
    <property type="entry name" value="CBM26"/>
    <property type="match status" value="1"/>
</dbReference>
<dbReference type="PANTHER" id="PTHR10357">
    <property type="entry name" value="ALPHA-AMYLASE FAMILY MEMBER"/>
    <property type="match status" value="1"/>
</dbReference>
<evidence type="ECO:0000256" key="2">
    <source>
        <dbReference type="ARBA" id="ARBA00008061"/>
    </source>
</evidence>
<dbReference type="SUPFAM" id="SSF49452">
    <property type="entry name" value="Starch-binding domain-like"/>
    <property type="match status" value="1"/>
</dbReference>
<keyword evidence="5" id="KW-0106">Calcium</keyword>
<dbReference type="CDD" id="cd00063">
    <property type="entry name" value="FN3"/>
    <property type="match status" value="1"/>
</dbReference>
<keyword evidence="9" id="KW-1185">Reference proteome</keyword>
<dbReference type="EMBL" id="BMOR01000057">
    <property type="protein sequence ID" value="GGN48235.1"/>
    <property type="molecule type" value="Genomic_DNA"/>
</dbReference>
<dbReference type="PANTHER" id="PTHR10357:SF215">
    <property type="entry name" value="ALPHA-AMYLASE 1"/>
    <property type="match status" value="1"/>
</dbReference>
<dbReference type="Pfam" id="PF00128">
    <property type="entry name" value="Alpha-amylase"/>
    <property type="match status" value="2"/>
</dbReference>
<name>A0ABQ2JM27_9DEIO</name>
<evidence type="ECO:0000256" key="1">
    <source>
        <dbReference type="ARBA" id="ARBA00001913"/>
    </source>
</evidence>
<dbReference type="Pfam" id="PF00686">
    <property type="entry name" value="CBM_20"/>
    <property type="match status" value="1"/>
</dbReference>
<dbReference type="PROSITE" id="PS51257">
    <property type="entry name" value="PROKAR_LIPOPROTEIN"/>
    <property type="match status" value="1"/>
</dbReference>
<dbReference type="SUPFAM" id="SSF49265">
    <property type="entry name" value="Fibronectin type III"/>
    <property type="match status" value="1"/>
</dbReference>
<accession>A0ABQ2JM27</accession>
<dbReference type="InterPro" id="IPR006047">
    <property type="entry name" value="GH13_cat_dom"/>
</dbReference>
<dbReference type="SUPFAM" id="SSF51445">
    <property type="entry name" value="(Trans)glycosidases"/>
    <property type="match status" value="1"/>
</dbReference>
<dbReference type="InterPro" id="IPR002044">
    <property type="entry name" value="CBM20"/>
</dbReference>
<organism evidence="8 9">
    <name type="scientific">Deinococcus daejeonensis</name>
    <dbReference type="NCBI Taxonomy" id="1007098"/>
    <lineage>
        <taxon>Bacteria</taxon>
        <taxon>Thermotogati</taxon>
        <taxon>Deinococcota</taxon>
        <taxon>Deinococci</taxon>
        <taxon>Deinococcales</taxon>
        <taxon>Deinococcaceae</taxon>
        <taxon>Deinococcus</taxon>
    </lineage>
</organism>
<dbReference type="InterPro" id="IPR013784">
    <property type="entry name" value="Carb-bd-like_fold"/>
</dbReference>
<evidence type="ECO:0000256" key="5">
    <source>
        <dbReference type="ARBA" id="ARBA00022837"/>
    </source>
</evidence>
<dbReference type="InterPro" id="IPR036116">
    <property type="entry name" value="FN3_sf"/>
</dbReference>
<keyword evidence="3" id="KW-0479">Metal-binding</keyword>
<dbReference type="Gene3D" id="2.60.40.10">
    <property type="entry name" value="Immunoglobulins"/>
    <property type="match status" value="3"/>
</dbReference>
<dbReference type="PROSITE" id="PS51166">
    <property type="entry name" value="CBM20"/>
    <property type="match status" value="1"/>
</dbReference>
<sequence length="846" mass="89972">MTAWERFQFNSGMSKIKLGFAGTLAVTSFLLAGCGVQKDAALPINYSSSDSLHSQALPATDWRKEVLYFALTDRFANGNTSNDNGNNNRAGDAKDLGNPMGWHGGDFAGLRQKIESGYFSNLGVTAIWISPVTLQVPAVMAQSGPNSGKYHAGYAAYWTEDFFQVEPHFGNLQDLKDLVNAAHAKGLRVVQDMVLNHAGYEAQLARQKPSWFYKGSCINDQKCSLDGLPDFDQDNSEVKQYLNDSVNYWVSQTGIDGIRMDTIKHVNDSYWPQFFAAGGPGDASKVWTVGEAFTFDPGYINKYLNLGSPSMFDFPLYGALRDSLGKRGSLDGVANVLANTSYSDSSRLTTFLDNHDVRRFMSEGIENGIPFNEQRERLDAALSLQFTVRGTPSVYYGTEIAMQGKGDPYNNPSGQTNREDMNFSAASTSSLVTRIKALSDARRANPALTNGAHKELWRPGGGANLYAFARTLSGEASIVTVVNGSDGTLDLGSLGGISVSGLLSSGSVTELTGRTNTLSVNSSGKLVGTVPARTVLIVKSGGTPPPANCNPTALSGQGSSTSATVNWTAPSGCTVTGYNVYSKGSGSPTYTRLTSTPLSSTATGYTASNLATGSYDFKVTTLTSDGKESAGVEVTGVQVGTPAGLTVHFKKPTAWGGANIHHWNASPTGAVTDSTWPGKTMTAETVGCGWYKYTLPGVSSTNLLFVDPSATTRKTADLSRAKEGWFDGTTNTWSDTQPACDPITTTTKVTFQVTASTTLGQNVFLVGDVTELKAWDTANALSMTPSGCSGSTCTWTSAPIELKSNAGIQFKFIKKSGSSVSWEGGSNRTYTVPATGTASYNGGSWR</sequence>
<dbReference type="InterPro" id="IPR013783">
    <property type="entry name" value="Ig-like_fold"/>
</dbReference>
<evidence type="ECO:0000259" key="6">
    <source>
        <dbReference type="PROSITE" id="PS50853"/>
    </source>
</evidence>
<dbReference type="InterPro" id="IPR017853">
    <property type="entry name" value="GH"/>
</dbReference>
<feature type="domain" description="CBM20" evidence="7">
    <location>
        <begin position="741"/>
        <end position="846"/>
    </location>
</feature>
<evidence type="ECO:0000313" key="9">
    <source>
        <dbReference type="Proteomes" id="UP000645517"/>
    </source>
</evidence>
<dbReference type="SMART" id="SM00060">
    <property type="entry name" value="FN3"/>
    <property type="match status" value="1"/>
</dbReference>
<dbReference type="InterPro" id="IPR003961">
    <property type="entry name" value="FN3_dom"/>
</dbReference>
<keyword evidence="4" id="KW-0732">Signal</keyword>
<evidence type="ECO:0000256" key="3">
    <source>
        <dbReference type="ARBA" id="ARBA00022723"/>
    </source>
</evidence>
<dbReference type="SMART" id="SM01065">
    <property type="entry name" value="CBM_2"/>
    <property type="match status" value="1"/>
</dbReference>
<evidence type="ECO:0000313" key="8">
    <source>
        <dbReference type="EMBL" id="GGN48235.1"/>
    </source>
</evidence>
<protein>
    <recommendedName>
        <fullName evidence="10">Alpha-amylase</fullName>
    </recommendedName>
</protein>
<evidence type="ECO:0000256" key="4">
    <source>
        <dbReference type="ARBA" id="ARBA00022729"/>
    </source>
</evidence>
<feature type="domain" description="Fibronectin type-III" evidence="6">
    <location>
        <begin position="545"/>
        <end position="644"/>
    </location>
</feature>
<evidence type="ECO:0008006" key="10">
    <source>
        <dbReference type="Google" id="ProtNLM"/>
    </source>
</evidence>
<dbReference type="PROSITE" id="PS50853">
    <property type="entry name" value="FN3"/>
    <property type="match status" value="1"/>
</dbReference>
<comment type="cofactor">
    <cofactor evidence="1">
        <name>Ca(2+)</name>
        <dbReference type="ChEBI" id="CHEBI:29108"/>
    </cofactor>
</comment>
<dbReference type="SMART" id="SM00642">
    <property type="entry name" value="Aamy"/>
    <property type="match status" value="1"/>
</dbReference>
<dbReference type="Gene3D" id="3.20.20.80">
    <property type="entry name" value="Glycosidases"/>
    <property type="match status" value="1"/>
</dbReference>
<comment type="caution">
    <text evidence="8">The sequence shown here is derived from an EMBL/GenBank/DDBJ whole genome shotgun (WGS) entry which is preliminary data.</text>
</comment>
<dbReference type="Pfam" id="PF00041">
    <property type="entry name" value="fn3"/>
    <property type="match status" value="1"/>
</dbReference>